<keyword evidence="3" id="KW-1185">Reference proteome</keyword>
<accession>T0QL18</accession>
<dbReference type="Proteomes" id="UP000030762">
    <property type="component" value="Unassembled WGS sequence"/>
</dbReference>
<dbReference type="PANTHER" id="PTHR37302:SF3">
    <property type="entry name" value="DAMAGE-INDUCIBLE PROTEIN DINB"/>
    <property type="match status" value="1"/>
</dbReference>
<evidence type="ECO:0000313" key="3">
    <source>
        <dbReference type="Proteomes" id="UP000030762"/>
    </source>
</evidence>
<evidence type="ECO:0000256" key="1">
    <source>
        <dbReference type="ARBA" id="ARBA00022723"/>
    </source>
</evidence>
<proteinExistence type="predicted"/>
<dbReference type="InParanoid" id="T0QL18"/>
<sequence>MDTRAGHEGLARIARAKFEEALKCGFAEVALCWHRTMHLLRTFVRYNVWATERLLASVATLDDAVYHGHCGLPFRSIHGTLNHILLADKLLYSRLQPDAPEDPRLAPFWNRPDNELYAAPNAPSTYWEEFVPGRDAIAAELVGQAKRLVAHVDTVPASDARVAYRATDGVLKEKEAGYLILHAVNHATHHRGQISASLTRLDVPPPTMDFSYFTP</sequence>
<dbReference type="eggNOG" id="ENOG502S77J">
    <property type="taxonomic scope" value="Eukaryota"/>
</dbReference>
<dbReference type="OrthoDB" id="158485at2759"/>
<reference evidence="2 3" key="1">
    <citation type="submission" date="2012-04" db="EMBL/GenBank/DDBJ databases">
        <title>The Genome Sequence of Saprolegnia declina VS20.</title>
        <authorList>
            <consortium name="The Broad Institute Genome Sequencing Platform"/>
            <person name="Russ C."/>
            <person name="Nusbaum C."/>
            <person name="Tyler B."/>
            <person name="van West P."/>
            <person name="Dieguez-Uribeondo J."/>
            <person name="de Bruijn I."/>
            <person name="Tripathy S."/>
            <person name="Jiang R."/>
            <person name="Young S.K."/>
            <person name="Zeng Q."/>
            <person name="Gargeya S."/>
            <person name="Fitzgerald M."/>
            <person name="Haas B."/>
            <person name="Abouelleil A."/>
            <person name="Alvarado L."/>
            <person name="Arachchi H.M."/>
            <person name="Berlin A."/>
            <person name="Chapman S.B."/>
            <person name="Goldberg J."/>
            <person name="Griggs A."/>
            <person name="Gujja S."/>
            <person name="Hansen M."/>
            <person name="Howarth C."/>
            <person name="Imamovic A."/>
            <person name="Larimer J."/>
            <person name="McCowen C."/>
            <person name="Montmayeur A."/>
            <person name="Murphy C."/>
            <person name="Neiman D."/>
            <person name="Pearson M."/>
            <person name="Priest M."/>
            <person name="Roberts A."/>
            <person name="Saif S."/>
            <person name="Shea T."/>
            <person name="Sisk P."/>
            <person name="Sykes S."/>
            <person name="Wortman J."/>
            <person name="Nusbaum C."/>
            <person name="Birren B."/>
        </authorList>
    </citation>
    <scope>NUCLEOTIDE SEQUENCE [LARGE SCALE GENOMIC DNA]</scope>
    <source>
        <strain evidence="2 3">VS20</strain>
    </source>
</reference>
<dbReference type="OMA" id="NGWANHR"/>
<protein>
    <recommendedName>
        <fullName evidence="4">DinB-like domain-containing protein</fullName>
    </recommendedName>
</protein>
<dbReference type="RefSeq" id="XP_008611886.1">
    <property type="nucleotide sequence ID" value="XM_008613664.1"/>
</dbReference>
<dbReference type="GO" id="GO:0046872">
    <property type="term" value="F:metal ion binding"/>
    <property type="evidence" value="ECO:0007669"/>
    <property type="project" value="UniProtKB-KW"/>
</dbReference>
<dbReference type="InterPro" id="IPR034660">
    <property type="entry name" value="DinB/YfiT-like"/>
</dbReference>
<keyword evidence="1" id="KW-0479">Metal-binding</keyword>
<dbReference type="SUPFAM" id="SSF109854">
    <property type="entry name" value="DinB/YfiT-like putative metalloenzymes"/>
    <property type="match status" value="1"/>
</dbReference>
<dbReference type="PANTHER" id="PTHR37302">
    <property type="entry name" value="SLR1116 PROTEIN"/>
    <property type="match status" value="1"/>
</dbReference>
<dbReference type="VEuPathDB" id="FungiDB:SDRG_07808"/>
<dbReference type="GeneID" id="19948535"/>
<gene>
    <name evidence="2" type="ORF">SDRG_07808</name>
</gene>
<dbReference type="EMBL" id="JH767154">
    <property type="protein sequence ID" value="EQC34480.1"/>
    <property type="molecule type" value="Genomic_DNA"/>
</dbReference>
<dbReference type="Gene3D" id="1.20.120.450">
    <property type="entry name" value="dinb family like domain"/>
    <property type="match status" value="1"/>
</dbReference>
<evidence type="ECO:0008006" key="4">
    <source>
        <dbReference type="Google" id="ProtNLM"/>
    </source>
</evidence>
<dbReference type="Pfam" id="PF05163">
    <property type="entry name" value="DinB"/>
    <property type="match status" value="1"/>
</dbReference>
<organism evidence="2 3">
    <name type="scientific">Saprolegnia diclina (strain VS20)</name>
    <dbReference type="NCBI Taxonomy" id="1156394"/>
    <lineage>
        <taxon>Eukaryota</taxon>
        <taxon>Sar</taxon>
        <taxon>Stramenopiles</taxon>
        <taxon>Oomycota</taxon>
        <taxon>Saprolegniomycetes</taxon>
        <taxon>Saprolegniales</taxon>
        <taxon>Saprolegniaceae</taxon>
        <taxon>Saprolegnia</taxon>
    </lineage>
</organism>
<dbReference type="InterPro" id="IPR007837">
    <property type="entry name" value="DinB"/>
</dbReference>
<evidence type="ECO:0000313" key="2">
    <source>
        <dbReference type="EMBL" id="EQC34480.1"/>
    </source>
</evidence>
<dbReference type="AlphaFoldDB" id="T0QL18"/>
<name>T0QL18_SAPDV</name>